<dbReference type="STRING" id="343874.GCA_000805695_02682"/>
<evidence type="ECO:0000313" key="2">
    <source>
        <dbReference type="EMBL" id="STD59189.1"/>
    </source>
</evidence>
<protein>
    <recommendedName>
        <fullName evidence="1">VOC domain-containing protein</fullName>
    </recommendedName>
</protein>
<dbReference type="InterPro" id="IPR037523">
    <property type="entry name" value="VOC_core"/>
</dbReference>
<organism evidence="2 3">
    <name type="scientific">Empedobacter falsenii</name>
    <dbReference type="NCBI Taxonomy" id="343874"/>
    <lineage>
        <taxon>Bacteria</taxon>
        <taxon>Pseudomonadati</taxon>
        <taxon>Bacteroidota</taxon>
        <taxon>Flavobacteriia</taxon>
        <taxon>Flavobacteriales</taxon>
        <taxon>Weeksellaceae</taxon>
        <taxon>Empedobacter</taxon>
    </lineage>
</organism>
<name>A0A376GEE2_9FLAO</name>
<dbReference type="SUPFAM" id="SSF54593">
    <property type="entry name" value="Glyoxalase/Bleomycin resistance protein/Dihydroxybiphenyl dioxygenase"/>
    <property type="match status" value="1"/>
</dbReference>
<evidence type="ECO:0000259" key="1">
    <source>
        <dbReference type="PROSITE" id="PS51819"/>
    </source>
</evidence>
<dbReference type="Gene3D" id="3.10.180.10">
    <property type="entry name" value="2,3-Dihydroxybiphenyl 1,2-Dioxygenase, domain 1"/>
    <property type="match status" value="1"/>
</dbReference>
<evidence type="ECO:0000313" key="3">
    <source>
        <dbReference type="Proteomes" id="UP000254737"/>
    </source>
</evidence>
<feature type="domain" description="VOC" evidence="1">
    <location>
        <begin position="2"/>
        <end position="115"/>
    </location>
</feature>
<dbReference type="RefSeq" id="WP_115001181.1">
    <property type="nucleotide sequence ID" value="NZ_UFXS01000001.1"/>
</dbReference>
<proteinExistence type="predicted"/>
<accession>A0A376GEE2</accession>
<sequence length="228" mass="26697">MKIRELQLFTNELEKTKSFYTTILAFDLIEETENQFSLQVGWTRLTFIKSNEEHIYHFSFLVCKNQFEKAFDWIQNKTKILNTDADQYIAKFENWNAQSFYFYDGARNLAEMITHYNLAYENDAEFDQHSILGISEIGLPTTDIEATNQLLEEKTTSKFWKGDFERFGTNGSDEGKILLPNYFIKTTWFPTTDTITPTPFTAILENENCYSKVIFNNNKLNISNLAIL</sequence>
<dbReference type="EMBL" id="UFXS01000001">
    <property type="protein sequence ID" value="STD59189.1"/>
    <property type="molecule type" value="Genomic_DNA"/>
</dbReference>
<dbReference type="PROSITE" id="PS51819">
    <property type="entry name" value="VOC"/>
    <property type="match status" value="1"/>
</dbReference>
<gene>
    <name evidence="2" type="ORF">NCTC13456_02820</name>
</gene>
<dbReference type="InterPro" id="IPR029068">
    <property type="entry name" value="Glyas_Bleomycin-R_OHBP_Dase"/>
</dbReference>
<dbReference type="Pfam" id="PF00903">
    <property type="entry name" value="Glyoxalase"/>
    <property type="match status" value="1"/>
</dbReference>
<reference evidence="2 3" key="1">
    <citation type="submission" date="2018-06" db="EMBL/GenBank/DDBJ databases">
        <authorList>
            <consortium name="Pathogen Informatics"/>
            <person name="Doyle S."/>
        </authorList>
    </citation>
    <scope>NUCLEOTIDE SEQUENCE [LARGE SCALE GENOMIC DNA]</scope>
    <source>
        <strain evidence="2 3">NCTC13456</strain>
    </source>
</reference>
<dbReference type="AlphaFoldDB" id="A0A376GEE2"/>
<dbReference type="Proteomes" id="UP000254737">
    <property type="component" value="Unassembled WGS sequence"/>
</dbReference>
<dbReference type="InterPro" id="IPR004360">
    <property type="entry name" value="Glyas_Fos-R_dOase_dom"/>
</dbReference>